<dbReference type="PROSITE" id="PS51194">
    <property type="entry name" value="HELICASE_CTER"/>
    <property type="match status" value="1"/>
</dbReference>
<feature type="region of interest" description="Disordered" evidence="5">
    <location>
        <begin position="41"/>
        <end position="101"/>
    </location>
</feature>
<feature type="domain" description="DEAD-box RNA helicase Q" evidence="8">
    <location>
        <begin position="160"/>
        <end position="188"/>
    </location>
</feature>
<feature type="domain" description="Helicase C-terminal" evidence="7">
    <location>
        <begin position="408"/>
        <end position="571"/>
    </location>
</feature>
<dbReference type="Pfam" id="PF00271">
    <property type="entry name" value="Helicase_C"/>
    <property type="match status" value="1"/>
</dbReference>
<evidence type="ECO:0000256" key="3">
    <source>
        <dbReference type="ARBA" id="ARBA00022806"/>
    </source>
</evidence>
<dbReference type="GO" id="GO:0005524">
    <property type="term" value="F:ATP binding"/>
    <property type="evidence" value="ECO:0007669"/>
    <property type="project" value="UniProtKB-KW"/>
</dbReference>
<dbReference type="Pfam" id="PF00270">
    <property type="entry name" value="DEAD"/>
    <property type="match status" value="1"/>
</dbReference>
<accession>M8BRN8</accession>
<evidence type="ECO:0000256" key="2">
    <source>
        <dbReference type="ARBA" id="ARBA00022801"/>
    </source>
</evidence>
<dbReference type="InterPro" id="IPR027417">
    <property type="entry name" value="P-loop_NTPase"/>
</dbReference>
<dbReference type="SMART" id="SM00487">
    <property type="entry name" value="DEXDc"/>
    <property type="match status" value="1"/>
</dbReference>
<dbReference type="SUPFAM" id="SSF52540">
    <property type="entry name" value="P-loop containing nucleoside triphosphate hydrolases"/>
    <property type="match status" value="1"/>
</dbReference>
<protein>
    <submittedName>
        <fullName evidence="9">DEAD-box ATP-dependent RNA helicase 50</fullName>
    </submittedName>
</protein>
<dbReference type="InterPro" id="IPR001650">
    <property type="entry name" value="Helicase_C-like"/>
</dbReference>
<dbReference type="PANTHER" id="PTHR47960">
    <property type="entry name" value="DEAD-BOX ATP-DEPENDENT RNA HELICASE 50"/>
    <property type="match status" value="1"/>
</dbReference>
<name>M8BRN8_AEGTA</name>
<organism evidence="9">
    <name type="scientific">Aegilops tauschii</name>
    <name type="common">Tausch's goatgrass</name>
    <name type="synonym">Aegilops squarrosa</name>
    <dbReference type="NCBI Taxonomy" id="37682"/>
    <lineage>
        <taxon>Eukaryota</taxon>
        <taxon>Viridiplantae</taxon>
        <taxon>Streptophyta</taxon>
        <taxon>Embryophyta</taxon>
        <taxon>Tracheophyta</taxon>
        <taxon>Spermatophyta</taxon>
        <taxon>Magnoliopsida</taxon>
        <taxon>Liliopsida</taxon>
        <taxon>Poales</taxon>
        <taxon>Poaceae</taxon>
        <taxon>BOP clade</taxon>
        <taxon>Pooideae</taxon>
        <taxon>Triticodae</taxon>
        <taxon>Triticeae</taxon>
        <taxon>Triticinae</taxon>
        <taxon>Aegilops</taxon>
    </lineage>
</organism>
<dbReference type="InterPro" id="IPR014014">
    <property type="entry name" value="RNA_helicase_DEAD_Q_motif"/>
</dbReference>
<proteinExistence type="predicted"/>
<evidence type="ECO:0000259" key="7">
    <source>
        <dbReference type="PROSITE" id="PS51194"/>
    </source>
</evidence>
<dbReference type="CDD" id="cd18787">
    <property type="entry name" value="SF2_C_DEAD"/>
    <property type="match status" value="1"/>
</dbReference>
<keyword evidence="3" id="KW-0347">Helicase</keyword>
<feature type="region of interest" description="Disordered" evidence="5">
    <location>
        <begin position="112"/>
        <end position="131"/>
    </location>
</feature>
<evidence type="ECO:0000256" key="5">
    <source>
        <dbReference type="SAM" id="MobiDB-lite"/>
    </source>
</evidence>
<dbReference type="PROSITE" id="PS51195">
    <property type="entry name" value="Q_MOTIF"/>
    <property type="match status" value="1"/>
</dbReference>
<dbReference type="GO" id="GO:0003676">
    <property type="term" value="F:nucleic acid binding"/>
    <property type="evidence" value="ECO:0007669"/>
    <property type="project" value="InterPro"/>
</dbReference>
<reference evidence="9" key="1">
    <citation type="submission" date="2015-06" db="UniProtKB">
        <authorList>
            <consortium name="EnsemblPlants"/>
        </authorList>
    </citation>
    <scope>IDENTIFICATION</scope>
</reference>
<evidence type="ECO:0000259" key="6">
    <source>
        <dbReference type="PROSITE" id="PS51192"/>
    </source>
</evidence>
<dbReference type="SMART" id="SM00490">
    <property type="entry name" value="HELICc"/>
    <property type="match status" value="1"/>
</dbReference>
<keyword evidence="1" id="KW-0547">Nucleotide-binding</keyword>
<dbReference type="InterPro" id="IPR014001">
    <property type="entry name" value="Helicase_ATP-bd"/>
</dbReference>
<dbReference type="PROSITE" id="PS51192">
    <property type="entry name" value="HELICASE_ATP_BIND_1"/>
    <property type="match status" value="1"/>
</dbReference>
<keyword evidence="2" id="KW-0378">Hydrolase</keyword>
<evidence type="ECO:0000256" key="1">
    <source>
        <dbReference type="ARBA" id="ARBA00022741"/>
    </source>
</evidence>
<dbReference type="GO" id="GO:0016787">
    <property type="term" value="F:hydrolase activity"/>
    <property type="evidence" value="ECO:0007669"/>
    <property type="project" value="UniProtKB-KW"/>
</dbReference>
<feature type="compositionally biased region" description="Basic and acidic residues" evidence="5">
    <location>
        <begin position="80"/>
        <end position="100"/>
    </location>
</feature>
<feature type="compositionally biased region" description="Acidic residues" evidence="5">
    <location>
        <begin position="116"/>
        <end position="125"/>
    </location>
</feature>
<dbReference type="InterPro" id="IPR044742">
    <property type="entry name" value="DEAD/DEAH_RhlB"/>
</dbReference>
<dbReference type="GO" id="GO:0003724">
    <property type="term" value="F:RNA helicase activity"/>
    <property type="evidence" value="ECO:0007669"/>
    <property type="project" value="InterPro"/>
</dbReference>
<evidence type="ECO:0000256" key="4">
    <source>
        <dbReference type="ARBA" id="ARBA00022840"/>
    </source>
</evidence>
<dbReference type="Gene3D" id="3.40.50.300">
    <property type="entry name" value="P-loop containing nucleotide triphosphate hydrolases"/>
    <property type="match status" value="2"/>
</dbReference>
<evidence type="ECO:0000313" key="9">
    <source>
        <dbReference type="EnsemblPlants" id="EMT24473"/>
    </source>
</evidence>
<dbReference type="AlphaFoldDB" id="M8BRN8"/>
<dbReference type="InterPro" id="IPR011545">
    <property type="entry name" value="DEAD/DEAH_box_helicase_dom"/>
</dbReference>
<feature type="domain" description="Helicase ATP-binding" evidence="6">
    <location>
        <begin position="191"/>
        <end position="372"/>
    </location>
</feature>
<dbReference type="EnsemblPlants" id="EMT24473">
    <property type="protein sequence ID" value="EMT24473"/>
    <property type="gene ID" value="F775_13901"/>
</dbReference>
<evidence type="ECO:0000259" key="8">
    <source>
        <dbReference type="PROSITE" id="PS51195"/>
    </source>
</evidence>
<dbReference type="CDD" id="cd00268">
    <property type="entry name" value="DEADc"/>
    <property type="match status" value="1"/>
</dbReference>
<keyword evidence="4" id="KW-0067">ATP-binding</keyword>
<sequence>MFMAGKWGTFYTTGAANGGTTAGVGSFGRLKAQKVQALARRSAAQLKREGTSGRTSIARRNEPSSADSDEEGSNYGRRKFVSDPARRAKPNGDSRDERSRAVRSLNSVLRQYKGDDDSDFSDEEPASGPKVWGKVADVTSYRREDRKQKVPLDSGFFSRRSFKEIGCGDEILGALRTFGFPQPSHIQAMAYGPVLEGRSCIIADQSGSGKTLAYLCPIVQNLRKEEAMGIHKPSPRNPRVIILTPTAELSSQVLQNCRSISKSGVPFRSMVATGGFRQKTQLESLDQELDVLIATPGRFLYLLQEGFVQLNNLRCAVFDEVDILFSEEGFEQVLHQLITVAPVTTQYLFVTATLPLDIYNKVVETFPDCEVLMGPSVHRTSARLEEILVDCSGNDNDEKNPETAFSNKRTALLKIIEESPVRKTIVFCNKIETCRKVENVLTRLDRKASQIKVLPFHAALDQAKRIANMKEFLKKQTTDSMFLVCTDRASRGIDFTNVNHVVLFDYPRDPSEYVRRVGRTARGASGDGKAFVFAVGKQIDDSVVSGNSTSGGRQIHKNIQYVLPVHQAGLVNAAVLISSERCRKHKKKHGAARDAGLLDVVEHAERLAACRRVCKDWRAAIDGHGLVLSRLLPGAPRGIFINYTGSGRWDDTCFFSRGMPSDGGIDTRLASAPSSLSSCIIINHCSSLLLCVSDDGTCFVYNPATRRSAQVPAPGGMESGWGVGSPAYLVFDPVASLHFEVFFLPDRLPVKPKEPIPAKPSLPSFNVGRLFMTSATDNKKIDRHHFTLISCLGCEVAFVRFAPSDPRWHAPHYTPNAYGFPLLYSTLVKSK</sequence>